<dbReference type="Gene3D" id="3.30.70.20">
    <property type="match status" value="1"/>
</dbReference>
<proteinExistence type="predicted"/>
<gene>
    <name evidence="5" type="ORF">LIQ10_21145</name>
</gene>
<dbReference type="GO" id="GO:0051536">
    <property type="term" value="F:iron-sulfur cluster binding"/>
    <property type="evidence" value="ECO:0007669"/>
    <property type="project" value="UniProtKB-KW"/>
</dbReference>
<dbReference type="InterPro" id="IPR017900">
    <property type="entry name" value="4Fe4S_Fe_S_CS"/>
</dbReference>
<evidence type="ECO:0000256" key="2">
    <source>
        <dbReference type="ARBA" id="ARBA00023004"/>
    </source>
</evidence>
<feature type="domain" description="4Fe-4S ferredoxin-type" evidence="4">
    <location>
        <begin position="41"/>
        <end position="69"/>
    </location>
</feature>
<keyword evidence="1" id="KW-0479">Metal-binding</keyword>
<dbReference type="EMBL" id="JAJBNC010000492">
    <property type="protein sequence ID" value="MCB5496189.1"/>
    <property type="molecule type" value="Genomic_DNA"/>
</dbReference>
<dbReference type="AlphaFoldDB" id="A0AAJ1EQX1"/>
<organism evidence="5 6">
    <name type="scientific">Mediterraneibacter gnavus</name>
    <name type="common">Ruminococcus gnavus</name>
    <dbReference type="NCBI Taxonomy" id="33038"/>
    <lineage>
        <taxon>Bacteria</taxon>
        <taxon>Bacillati</taxon>
        <taxon>Bacillota</taxon>
        <taxon>Clostridia</taxon>
        <taxon>Lachnospirales</taxon>
        <taxon>Lachnospiraceae</taxon>
        <taxon>Mediterraneibacter</taxon>
    </lineage>
</organism>
<evidence type="ECO:0000313" key="5">
    <source>
        <dbReference type="EMBL" id="MCB5496189.1"/>
    </source>
</evidence>
<dbReference type="SUPFAM" id="SSF54862">
    <property type="entry name" value="4Fe-4S ferredoxins"/>
    <property type="match status" value="1"/>
</dbReference>
<evidence type="ECO:0000259" key="4">
    <source>
        <dbReference type="PROSITE" id="PS51379"/>
    </source>
</evidence>
<dbReference type="InterPro" id="IPR017896">
    <property type="entry name" value="4Fe4S_Fe-S-bd"/>
</dbReference>
<dbReference type="Proteomes" id="UP001297422">
    <property type="component" value="Unassembled WGS sequence"/>
</dbReference>
<name>A0AAJ1EQX1_MEDGN</name>
<feature type="non-terminal residue" evidence="5">
    <location>
        <position position="74"/>
    </location>
</feature>
<dbReference type="PROSITE" id="PS00198">
    <property type="entry name" value="4FE4S_FER_1"/>
    <property type="match status" value="1"/>
</dbReference>
<dbReference type="RefSeq" id="WP_226973649.1">
    <property type="nucleotide sequence ID" value="NZ_JAJBNC010000492.1"/>
</dbReference>
<keyword evidence="3" id="KW-0411">Iron-sulfur</keyword>
<reference evidence="5" key="1">
    <citation type="submission" date="2021-10" db="EMBL/GenBank/DDBJ databases">
        <title>Collection of gut derived symbiotic bacterial strains cultured from healthy donors.</title>
        <authorList>
            <person name="Lin H."/>
            <person name="Littmann E."/>
            <person name="Claire K."/>
            <person name="Pamer E."/>
        </authorList>
    </citation>
    <scope>NUCLEOTIDE SEQUENCE</scope>
    <source>
        <strain evidence="5">MSK.23.4</strain>
    </source>
</reference>
<dbReference type="PROSITE" id="PS51379">
    <property type="entry name" value="4FE4S_FER_2"/>
    <property type="match status" value="1"/>
</dbReference>
<comment type="caution">
    <text evidence="5">The sequence shown here is derived from an EMBL/GenBank/DDBJ whole genome shotgun (WGS) entry which is preliminary data.</text>
</comment>
<evidence type="ECO:0000256" key="1">
    <source>
        <dbReference type="ARBA" id="ARBA00022723"/>
    </source>
</evidence>
<evidence type="ECO:0000313" key="6">
    <source>
        <dbReference type="Proteomes" id="UP001297422"/>
    </source>
</evidence>
<feature type="non-terminal residue" evidence="5">
    <location>
        <position position="1"/>
    </location>
</feature>
<accession>A0AAJ1EQX1</accession>
<dbReference type="Pfam" id="PF00037">
    <property type="entry name" value="Fer4"/>
    <property type="match status" value="1"/>
</dbReference>
<protein>
    <submittedName>
        <fullName evidence="5">4Fe-4S binding protein</fullName>
    </submittedName>
</protein>
<keyword evidence="2" id="KW-0408">Iron</keyword>
<evidence type="ECO:0000256" key="3">
    <source>
        <dbReference type="ARBA" id="ARBA00023014"/>
    </source>
</evidence>
<sequence>DLYRDELFGSLVRLKIKDDNFSFVSVPGKYPYKEGGTGGKFRPETNEQCSGCGVCVNMCPTNAIDIEDCKTINN</sequence>
<dbReference type="GO" id="GO:0046872">
    <property type="term" value="F:metal ion binding"/>
    <property type="evidence" value="ECO:0007669"/>
    <property type="project" value="UniProtKB-KW"/>
</dbReference>